<accession>A0A4Z2IS16</accession>
<name>A0A4Z2IS16_9TELE</name>
<dbReference type="Proteomes" id="UP000314294">
    <property type="component" value="Unassembled WGS sequence"/>
</dbReference>
<protein>
    <submittedName>
        <fullName evidence="2">Uncharacterized protein</fullName>
    </submittedName>
</protein>
<sequence length="103" mass="11426">MPKSMEEECLTHDGVEPEGQVFFHGQQAGIVAIRQPLVELQRTGEAGPRGSDLLAKKTVHPQPGQGPRAQRTVKADVHRFHFTVHRSLMDPDSFLKGDKRATC</sequence>
<gene>
    <name evidence="2" type="ORF">EYF80_009297</name>
</gene>
<evidence type="ECO:0000256" key="1">
    <source>
        <dbReference type="SAM" id="MobiDB-lite"/>
    </source>
</evidence>
<reference evidence="2 3" key="1">
    <citation type="submission" date="2019-03" db="EMBL/GenBank/DDBJ databases">
        <title>First draft genome of Liparis tanakae, snailfish: a comprehensive survey of snailfish specific genes.</title>
        <authorList>
            <person name="Kim W."/>
            <person name="Song I."/>
            <person name="Jeong J.-H."/>
            <person name="Kim D."/>
            <person name="Kim S."/>
            <person name="Ryu S."/>
            <person name="Song J.Y."/>
            <person name="Lee S.K."/>
        </authorList>
    </citation>
    <scope>NUCLEOTIDE SEQUENCE [LARGE SCALE GENOMIC DNA]</scope>
    <source>
        <tissue evidence="2">Muscle</tissue>
    </source>
</reference>
<evidence type="ECO:0000313" key="2">
    <source>
        <dbReference type="EMBL" id="TNN80557.1"/>
    </source>
</evidence>
<comment type="caution">
    <text evidence="2">The sequence shown here is derived from an EMBL/GenBank/DDBJ whole genome shotgun (WGS) entry which is preliminary data.</text>
</comment>
<proteinExistence type="predicted"/>
<dbReference type="AlphaFoldDB" id="A0A4Z2IS16"/>
<dbReference type="EMBL" id="SRLO01000054">
    <property type="protein sequence ID" value="TNN80557.1"/>
    <property type="molecule type" value="Genomic_DNA"/>
</dbReference>
<keyword evidence="3" id="KW-1185">Reference proteome</keyword>
<evidence type="ECO:0000313" key="3">
    <source>
        <dbReference type="Proteomes" id="UP000314294"/>
    </source>
</evidence>
<feature type="region of interest" description="Disordered" evidence="1">
    <location>
        <begin position="44"/>
        <end position="73"/>
    </location>
</feature>
<organism evidence="2 3">
    <name type="scientific">Liparis tanakae</name>
    <name type="common">Tanaka's snailfish</name>
    <dbReference type="NCBI Taxonomy" id="230148"/>
    <lineage>
        <taxon>Eukaryota</taxon>
        <taxon>Metazoa</taxon>
        <taxon>Chordata</taxon>
        <taxon>Craniata</taxon>
        <taxon>Vertebrata</taxon>
        <taxon>Euteleostomi</taxon>
        <taxon>Actinopterygii</taxon>
        <taxon>Neopterygii</taxon>
        <taxon>Teleostei</taxon>
        <taxon>Neoteleostei</taxon>
        <taxon>Acanthomorphata</taxon>
        <taxon>Eupercaria</taxon>
        <taxon>Perciformes</taxon>
        <taxon>Cottioidei</taxon>
        <taxon>Cottales</taxon>
        <taxon>Liparidae</taxon>
        <taxon>Liparis</taxon>
    </lineage>
</organism>